<reference evidence="2 3" key="2">
    <citation type="journal article" date="2016" name="PeerJ">
        <title>Analysis of five complete genome sequences for members of the class Peribacteria in the recently recognized Peregrinibacteria bacterial phylum.</title>
        <authorList>
            <person name="Anantharaman K."/>
            <person name="Brown C.T."/>
            <person name="Burstein D."/>
            <person name="Castelle C.J."/>
            <person name="Probst A.J."/>
            <person name="Thomas B.C."/>
            <person name="Williams K.H."/>
            <person name="Banfield J.F."/>
        </authorList>
    </citation>
    <scope>NUCLEOTIDE SEQUENCE [LARGE SCALE GENOMIC DNA]</scope>
    <source>
        <strain evidence="2">RIFOXYD1_FULL_PER-ii_59_16</strain>
    </source>
</reference>
<accession>A0A0S1SJ80</accession>
<dbReference type="KEGG" id="prf:PeribacterA2_0558"/>
<accession>A0A0S1STJ4</accession>
<reference evidence="3" key="1">
    <citation type="submission" date="2015-10" db="EMBL/GenBank/DDBJ databases">
        <title>Analysis of five complete genome sequences for members of the class Peribacteria in the recently recognized Peregrinibacteria bacterial phylum.</title>
        <authorList>
            <person name="Anantharaman K."/>
            <person name="Brown C.T."/>
            <person name="Burstein D."/>
            <person name="Castelle C.J."/>
            <person name="Probst A.J."/>
            <person name="Thomas B.C."/>
            <person name="Williams K.H."/>
            <person name="Banfield J.F."/>
        </authorList>
    </citation>
    <scope>NUCLEOTIDE SEQUENCE [LARGE SCALE GENOMIC DNA]</scope>
</reference>
<evidence type="ECO:0000259" key="1">
    <source>
        <dbReference type="Pfam" id="PF04230"/>
    </source>
</evidence>
<dbReference type="InterPro" id="IPR007345">
    <property type="entry name" value="Polysacch_pyruvyl_Trfase"/>
</dbReference>
<name>A0A0S1SMS7_9BACT</name>
<gene>
    <name evidence="2" type="ORF">PeribacterD1_0558</name>
</gene>
<dbReference type="PANTHER" id="PTHR36836">
    <property type="entry name" value="COLANIC ACID BIOSYNTHESIS PROTEIN WCAK"/>
    <property type="match status" value="1"/>
</dbReference>
<dbReference type="PANTHER" id="PTHR36836:SF1">
    <property type="entry name" value="COLANIC ACID BIOSYNTHESIS PROTEIN WCAK"/>
    <property type="match status" value="1"/>
</dbReference>
<dbReference type="GO" id="GO:0016740">
    <property type="term" value="F:transferase activity"/>
    <property type="evidence" value="ECO:0007669"/>
    <property type="project" value="UniProtKB-KW"/>
</dbReference>
<evidence type="ECO:0000313" key="3">
    <source>
        <dbReference type="Proteomes" id="UP000069135"/>
    </source>
</evidence>
<accession>A0A0S1SNX6</accession>
<evidence type="ECO:0000313" key="2">
    <source>
        <dbReference type="EMBL" id="ALM13243.1"/>
    </source>
</evidence>
<dbReference type="EMBL" id="CP013065">
    <property type="protein sequence ID" value="ALM13243.1"/>
    <property type="molecule type" value="Genomic_DNA"/>
</dbReference>
<dbReference type="STRING" id="1735162.PeribacterB2_0557"/>
<protein>
    <submittedName>
        <fullName evidence="2">Polysaccharide pyruvyl transferase CsaB</fullName>
    </submittedName>
</protein>
<accession>A0A0S1SVI8</accession>
<organism evidence="2 3">
    <name type="scientific">Candidatus Peribacter riflensis</name>
    <dbReference type="NCBI Taxonomy" id="1735162"/>
    <lineage>
        <taxon>Bacteria</taxon>
        <taxon>Candidatus Peregrinibacteriota</taxon>
        <taxon>Candidatus Peribacteria</taxon>
        <taxon>Candidatus Peribacterales</taxon>
        <taxon>Candidatus Peribacteraceae</taxon>
        <taxon>Candidatus Peribacter</taxon>
    </lineage>
</organism>
<dbReference type="Pfam" id="PF04230">
    <property type="entry name" value="PS_pyruv_trans"/>
    <property type="match status" value="1"/>
</dbReference>
<proteinExistence type="predicted"/>
<sequence>MHTRHCRSSTVLTVTIRPLSGCSPEYAYRPLYTALVRYVLVGNYGVGNFGDEALREYFLRAFPEGEWLVLSAHRKTGELPRLSAGFRSLFLTPWWRTLRALRSSDGLVFGGGTLFTDIESVGACLLWWWHAFVCWMLRKPFFLAFQGIGPFRTRVGEWCARWTVRHARFVSVRDDATFQRVQSWKMNTKIIQTADPALSLFKAENNSSSSQKLLVIIPRGNSSIPFNERATALRNSESWDAVHILSLQPEDRAEQHVCRSIAGALSLPESAIIAVGSVEALIAEVSGAQLVLAERYHGALAALALGVPCEAVPQAEGDKLSSLSGLSAPALSALLSDGENALRKVLFPVFSESGRIQL</sequence>
<dbReference type="AlphaFoldDB" id="A0A0S1SMS7"/>
<dbReference type="Proteomes" id="UP000069135">
    <property type="component" value="Chromosome"/>
</dbReference>
<accession>A0A0S1SMS7</accession>
<keyword evidence="2" id="KW-0808">Transferase</keyword>
<feature type="domain" description="Polysaccharide pyruvyl transferase" evidence="1">
    <location>
        <begin position="48"/>
        <end position="309"/>
    </location>
</feature>